<dbReference type="STRING" id="131310.A0A0N4ZY87"/>
<evidence type="ECO:0000256" key="1">
    <source>
        <dbReference type="ARBA" id="ARBA00004370"/>
    </source>
</evidence>
<keyword evidence="8 10" id="KW-0472">Membrane</keyword>
<evidence type="ECO:0000256" key="2">
    <source>
        <dbReference type="ARBA" id="ARBA00007017"/>
    </source>
</evidence>
<evidence type="ECO:0000256" key="9">
    <source>
        <dbReference type="SAM" id="MobiDB-lite"/>
    </source>
</evidence>
<accession>A0A0N4ZY87</accession>
<dbReference type="PANTHER" id="PTHR13395:SF6">
    <property type="entry name" value="SISTER CHROMATID COHESION PROTEIN DCC1"/>
    <property type="match status" value="1"/>
</dbReference>
<dbReference type="InterPro" id="IPR000612">
    <property type="entry name" value="PMP3"/>
</dbReference>
<dbReference type="InterPro" id="IPR019128">
    <property type="entry name" value="Dcc1"/>
</dbReference>
<evidence type="ECO:0000256" key="5">
    <source>
        <dbReference type="ARBA" id="ARBA00022692"/>
    </source>
</evidence>
<keyword evidence="6" id="KW-0235">DNA replication</keyword>
<comment type="similarity">
    <text evidence="2">Belongs to the DCC1 family.</text>
</comment>
<dbReference type="Pfam" id="PF01679">
    <property type="entry name" value="Pmp3"/>
    <property type="match status" value="1"/>
</dbReference>
<feature type="transmembrane region" description="Helical" evidence="10">
    <location>
        <begin position="479"/>
        <end position="499"/>
    </location>
</feature>
<dbReference type="PANTHER" id="PTHR13395">
    <property type="entry name" value="SISTER CHROMATID COHESION PROTEIN DCC1-RELATED"/>
    <property type="match status" value="1"/>
</dbReference>
<reference evidence="12" key="1">
    <citation type="submission" date="2017-02" db="UniProtKB">
        <authorList>
            <consortium name="WormBaseParasite"/>
        </authorList>
    </citation>
    <scope>IDENTIFICATION</scope>
</reference>
<evidence type="ECO:0000313" key="11">
    <source>
        <dbReference type="Proteomes" id="UP000038045"/>
    </source>
</evidence>
<keyword evidence="7 10" id="KW-1133">Transmembrane helix</keyword>
<feature type="region of interest" description="Disordered" evidence="9">
    <location>
        <begin position="1"/>
        <end position="24"/>
    </location>
</feature>
<evidence type="ECO:0000256" key="6">
    <source>
        <dbReference type="ARBA" id="ARBA00022705"/>
    </source>
</evidence>
<keyword evidence="5 10" id="KW-0812">Transmembrane</keyword>
<dbReference type="GO" id="GO:0000775">
    <property type="term" value="C:chromosome, centromeric region"/>
    <property type="evidence" value="ECO:0007669"/>
    <property type="project" value="TreeGrafter"/>
</dbReference>
<evidence type="ECO:0000256" key="10">
    <source>
        <dbReference type="SAM" id="Phobius"/>
    </source>
</evidence>
<organism evidence="11 12">
    <name type="scientific">Parastrongyloides trichosuri</name>
    <name type="common">Possum-specific nematode worm</name>
    <dbReference type="NCBI Taxonomy" id="131310"/>
    <lineage>
        <taxon>Eukaryota</taxon>
        <taxon>Metazoa</taxon>
        <taxon>Ecdysozoa</taxon>
        <taxon>Nematoda</taxon>
        <taxon>Chromadorea</taxon>
        <taxon>Rhabditida</taxon>
        <taxon>Tylenchina</taxon>
        <taxon>Panagrolaimomorpha</taxon>
        <taxon>Strongyloidoidea</taxon>
        <taxon>Strongyloididae</taxon>
        <taxon>Parastrongyloides</taxon>
    </lineage>
</organism>
<evidence type="ECO:0000256" key="7">
    <source>
        <dbReference type="ARBA" id="ARBA00022989"/>
    </source>
</evidence>
<name>A0A0N4ZY87_PARTI</name>
<dbReference type="Proteomes" id="UP000038045">
    <property type="component" value="Unplaced"/>
</dbReference>
<protein>
    <recommendedName>
        <fullName evidence="4">Sister chromatid cohesion protein DCC1</fullName>
    </recommendedName>
</protein>
<dbReference type="Pfam" id="PF09724">
    <property type="entry name" value="Dcc1"/>
    <property type="match status" value="1"/>
</dbReference>
<comment type="similarity">
    <text evidence="3">Belongs to the UPF0057 (PMP3) family.</text>
</comment>
<evidence type="ECO:0000256" key="4">
    <source>
        <dbReference type="ARBA" id="ARBA00017682"/>
    </source>
</evidence>
<evidence type="ECO:0000256" key="8">
    <source>
        <dbReference type="ARBA" id="ARBA00023136"/>
    </source>
</evidence>
<dbReference type="GO" id="GO:0016020">
    <property type="term" value="C:membrane"/>
    <property type="evidence" value="ECO:0007669"/>
    <property type="project" value="UniProtKB-SubCell"/>
</dbReference>
<keyword evidence="11" id="KW-1185">Reference proteome</keyword>
<dbReference type="AlphaFoldDB" id="A0A0N4ZY87"/>
<feature type="transmembrane region" description="Helical" evidence="10">
    <location>
        <begin position="506"/>
        <end position="529"/>
    </location>
</feature>
<dbReference type="GO" id="GO:0034088">
    <property type="term" value="P:maintenance of mitotic sister chromatid cohesion"/>
    <property type="evidence" value="ECO:0007669"/>
    <property type="project" value="TreeGrafter"/>
</dbReference>
<dbReference type="WBParaSite" id="PTRK_0001375900.1">
    <property type="protein sequence ID" value="PTRK_0001375900.1"/>
    <property type="gene ID" value="PTRK_0001375900"/>
</dbReference>
<dbReference type="GO" id="GO:0031390">
    <property type="term" value="C:Ctf18 RFC-like complex"/>
    <property type="evidence" value="ECO:0007669"/>
    <property type="project" value="InterPro"/>
</dbReference>
<evidence type="ECO:0000313" key="12">
    <source>
        <dbReference type="WBParaSite" id="PTRK_0001375900.1"/>
    </source>
</evidence>
<dbReference type="GO" id="GO:0006260">
    <property type="term" value="P:DNA replication"/>
    <property type="evidence" value="ECO:0007669"/>
    <property type="project" value="UniProtKB-KW"/>
</dbReference>
<comment type="subcellular location">
    <subcellularLocation>
        <location evidence="1">Membrane</location>
    </subcellularLocation>
</comment>
<dbReference type="GO" id="GO:0000785">
    <property type="term" value="C:chromatin"/>
    <property type="evidence" value="ECO:0007669"/>
    <property type="project" value="TreeGrafter"/>
</dbReference>
<proteinExistence type="inferred from homology"/>
<dbReference type="PROSITE" id="PS01309">
    <property type="entry name" value="UPF0057"/>
    <property type="match status" value="1"/>
</dbReference>
<sequence length="532" mass="61303">MDAFVTRTPGSRKRRIYSQSSTPGTQLLSQSSILNDTIEGPQNDIFVNSIHPSKDVPDELVPFLDGILRTEYVDRVTANNVECELSNVLSLLELGNEAETTIHGVQQIVFDEDMANDRYKLMEIDNNLLEYFTNPEREVIFRGGLEDELILCTDDKTFTVKEHNTTRTYLLFPEIKDVDYFNENNRKILHKTISQGVLKNILVLEEKKFPDIKKIEEYFKNNQIDTINQDTSEYVNQKRMITYQDLLNDIQISEKQLIEVLDKVPVFQDNNIYHWISDTYQEQLFNILINAFDDSRYKELTIDTINFDLLKECLPSHVKNGVIEWFLKNYCEKDDNTLSYLLIKDKFIIRCVKQLLRNIKSTKLETFKVLMSEILPVGLDFDVKKHIIGLAAIKTSVTGDVIYFIDINSLSTNVKTRIKQLFVLAEKWDCKDIQAFLIDICGDIKGCDEALIKYCRSVKTKESRVYVGMKLKMTAECNLGNILKLILAIILPPIGVFLDRGCDLNLLINIVLTLLGYIPGVIHAIWVIFFSA</sequence>
<evidence type="ECO:0000256" key="3">
    <source>
        <dbReference type="ARBA" id="ARBA00009530"/>
    </source>
</evidence>